<keyword evidence="3" id="KW-1185">Reference proteome</keyword>
<feature type="domain" description="Spore protein YkvP/CgeB glycosyl transferase-like" evidence="1">
    <location>
        <begin position="200"/>
        <end position="332"/>
    </location>
</feature>
<dbReference type="SUPFAM" id="SSF53756">
    <property type="entry name" value="UDP-Glycosyltransferase/glycogen phosphorylase"/>
    <property type="match status" value="1"/>
</dbReference>
<evidence type="ECO:0000313" key="3">
    <source>
        <dbReference type="Proteomes" id="UP000294593"/>
    </source>
</evidence>
<name>A0A4R6RQR5_9BURK</name>
<dbReference type="Pfam" id="PF13524">
    <property type="entry name" value="Glyco_trans_1_2"/>
    <property type="match status" value="1"/>
</dbReference>
<organism evidence="2 3">
    <name type="scientific">Aquabacterium commune</name>
    <dbReference type="NCBI Taxonomy" id="70586"/>
    <lineage>
        <taxon>Bacteria</taxon>
        <taxon>Pseudomonadati</taxon>
        <taxon>Pseudomonadota</taxon>
        <taxon>Betaproteobacteria</taxon>
        <taxon>Burkholderiales</taxon>
        <taxon>Aquabacterium</taxon>
    </lineage>
</organism>
<protein>
    <submittedName>
        <fullName evidence="2">Glycosyl transferase family 1</fullName>
    </submittedName>
</protein>
<dbReference type="InterPro" id="IPR055259">
    <property type="entry name" value="YkvP/CgeB_Glyco_trans-like"/>
</dbReference>
<dbReference type="EMBL" id="SNXW01000001">
    <property type="protein sequence ID" value="TDP88537.1"/>
    <property type="molecule type" value="Genomic_DNA"/>
</dbReference>
<reference evidence="2 3" key="1">
    <citation type="submission" date="2019-03" db="EMBL/GenBank/DDBJ databases">
        <title>Genomic Encyclopedia of Type Strains, Phase IV (KMG-IV): sequencing the most valuable type-strain genomes for metagenomic binning, comparative biology and taxonomic classification.</title>
        <authorList>
            <person name="Goeker M."/>
        </authorList>
    </citation>
    <scope>NUCLEOTIDE SEQUENCE [LARGE SCALE GENOMIC DNA]</scope>
    <source>
        <strain evidence="2 3">DSM 11901</strain>
    </source>
</reference>
<keyword evidence="2" id="KW-0808">Transferase</keyword>
<dbReference type="Proteomes" id="UP000294593">
    <property type="component" value="Unassembled WGS sequence"/>
</dbReference>
<comment type="caution">
    <text evidence="2">The sequence shown here is derived from an EMBL/GenBank/DDBJ whole genome shotgun (WGS) entry which is preliminary data.</text>
</comment>
<dbReference type="OrthoDB" id="110463at2"/>
<dbReference type="GO" id="GO:0016740">
    <property type="term" value="F:transferase activity"/>
    <property type="evidence" value="ECO:0007669"/>
    <property type="project" value="UniProtKB-KW"/>
</dbReference>
<gene>
    <name evidence="2" type="ORF">EV672_101689</name>
</gene>
<sequence length="355" mass="40151">MSQRILYVGDDSPASTSRHRADALRRLGHEVTHINPYRDLRKHLTGWRIIIHYRTGYLFMQGAVQRWQQAQQARLAPTGRFDVCWVDGGELLGRQVTDGFRQMAGKLVLFNHDDPTGHRDGNRFLTMLRTIPRYDLCVVVRPFNVDEYRQRGARDVLRVFMSYDEVRHAAPPDDGSVPPQFDTDIAFIGRNIPGEGRDVFLHELVKAGLKPAIWGDNWQTSPVWAALQPFWKGPSISGTDYVNAMRHARICLGMLSKGNRDEHTTRSMEIPYAGGLLCAERTNEHMALYREGEEAVFWRDAAECADVCRALLADPERIARIKAAGHQRVRANQVGAEDVGRAALQRLLADGKALT</sequence>
<dbReference type="AlphaFoldDB" id="A0A4R6RQR5"/>
<accession>A0A4R6RQR5</accession>
<dbReference type="RefSeq" id="WP_133606208.1">
    <property type="nucleotide sequence ID" value="NZ_SNXW01000001.1"/>
</dbReference>
<evidence type="ECO:0000259" key="1">
    <source>
        <dbReference type="Pfam" id="PF13524"/>
    </source>
</evidence>
<proteinExistence type="predicted"/>
<evidence type="ECO:0000313" key="2">
    <source>
        <dbReference type="EMBL" id="TDP88537.1"/>
    </source>
</evidence>